<proteinExistence type="predicted"/>
<feature type="compositionally biased region" description="Low complexity" evidence="1">
    <location>
        <begin position="20"/>
        <end position="30"/>
    </location>
</feature>
<feature type="region of interest" description="Disordered" evidence="1">
    <location>
        <begin position="1"/>
        <end position="347"/>
    </location>
</feature>
<dbReference type="EMBL" id="JACDTQ010001764">
    <property type="protein sequence ID" value="KAF5921026.1"/>
    <property type="molecule type" value="Genomic_DNA"/>
</dbReference>
<feature type="compositionally biased region" description="Basic and acidic residues" evidence="1">
    <location>
        <begin position="204"/>
        <end position="216"/>
    </location>
</feature>
<comment type="caution">
    <text evidence="2">The sequence shown here is derived from an EMBL/GenBank/DDBJ whole genome shotgun (WGS) entry which is preliminary data.</text>
</comment>
<feature type="region of interest" description="Disordered" evidence="1">
    <location>
        <begin position="422"/>
        <end position="607"/>
    </location>
</feature>
<feature type="compositionally biased region" description="Basic and acidic residues" evidence="1">
    <location>
        <begin position="10"/>
        <end position="19"/>
    </location>
</feature>
<reference evidence="2 3" key="1">
    <citation type="journal article" date="2020" name="Mol. Biol. Evol.">
        <title>Interspecific Gene Flow and the Evolution of Specialization in Black and White Rhinoceros.</title>
        <authorList>
            <person name="Moodley Y."/>
            <person name="Westbury M.V."/>
            <person name="Russo I.M."/>
            <person name="Gopalakrishnan S."/>
            <person name="Rakotoarivelo A."/>
            <person name="Olsen R.A."/>
            <person name="Prost S."/>
            <person name="Tunstall T."/>
            <person name="Ryder O.A."/>
            <person name="Dalen L."/>
            <person name="Bruford M.W."/>
        </authorList>
    </citation>
    <scope>NUCLEOTIDE SEQUENCE [LARGE SCALE GENOMIC DNA]</scope>
    <source>
        <strain evidence="2">SBR-YM</strain>
        <tissue evidence="2">Skin</tissue>
    </source>
</reference>
<sequence length="636" mass="65132">MGRSKGKAPQRPEESRRPASGEQESGSASADCAPSRERRQGRGKARGARRVLEPATAGGQGIPGGHRKPTAEGNGGCTRPGAGPPLEGQGRRGSARRRGRGPKESCEPGGSPGGRQEEGSLPRGEERTGERGRCRRGKVRGPSARRGRGETRSLGGDTSGGDGDSSCADSEARGAQECGSQSGAAPTDTGSGGTQAGTESALELGERPSSDGRGSDEPPAEPRSWEGSSGLGPQGTTEHSGTDTDSSLGRAGPGRGPRAAPGKPSWATEAEKAELGRKATVSSPLGGSRASVPRSSRASRDSRPARDARENEAQPDVEPRGAKPGRTEASTAPSRLRQVGKVVGKVQAAAGESEAGAAGGHGPGDSVPLAALVALRRLRARSPLGHAPQAAGPRRADLKERLLRVTRALGLLQWLRRRLGPRGREERGTGPRGSEGQGRGPGLRRRQVLRLAGVAGLGGPPRAPPGGIPSSPQVAESPVHHETSEDEDPTPDPQFAVVFPRIHKTGRASSSRSSQKASADAPAGEGRVWPLAGASGDSEGCKASGEGMAGTRRSSLLGPTPPDEPPLDESGSSSEAEPETLEAEAPVHWAQRSDPREDPGPGSDALLPRLTLEIRLRGREGPGPLWVPEGAVGAGG</sequence>
<accession>A0A7J7F004</accession>
<protein>
    <submittedName>
        <fullName evidence="2">Uncharacterized protein</fullName>
    </submittedName>
</protein>
<dbReference type="Proteomes" id="UP000551758">
    <property type="component" value="Unassembled WGS sequence"/>
</dbReference>
<gene>
    <name evidence="2" type="ORF">HPG69_010830</name>
</gene>
<name>A0A7J7F004_DICBM</name>
<dbReference type="AlphaFoldDB" id="A0A7J7F004"/>
<feature type="compositionally biased region" description="Low complexity" evidence="1">
    <location>
        <begin position="508"/>
        <end position="521"/>
    </location>
</feature>
<feature type="compositionally biased region" description="Basic and acidic residues" evidence="1">
    <location>
        <begin position="298"/>
        <end position="321"/>
    </location>
</feature>
<keyword evidence="3" id="KW-1185">Reference proteome</keyword>
<evidence type="ECO:0000313" key="2">
    <source>
        <dbReference type="EMBL" id="KAF5921026.1"/>
    </source>
</evidence>
<evidence type="ECO:0000256" key="1">
    <source>
        <dbReference type="SAM" id="MobiDB-lite"/>
    </source>
</evidence>
<feature type="compositionally biased region" description="Polar residues" evidence="1">
    <location>
        <begin position="234"/>
        <end position="247"/>
    </location>
</feature>
<feature type="compositionally biased region" description="Basic and acidic residues" evidence="1">
    <location>
        <begin position="115"/>
        <end position="132"/>
    </location>
</feature>
<feature type="compositionally biased region" description="Gly residues" evidence="1">
    <location>
        <begin position="430"/>
        <end position="441"/>
    </location>
</feature>
<evidence type="ECO:0000313" key="3">
    <source>
        <dbReference type="Proteomes" id="UP000551758"/>
    </source>
</evidence>
<feature type="compositionally biased region" description="Basic residues" evidence="1">
    <location>
        <begin position="133"/>
        <end position="146"/>
    </location>
</feature>
<organism evidence="2 3">
    <name type="scientific">Diceros bicornis minor</name>
    <name type="common">South-central black rhinoceros</name>
    <dbReference type="NCBI Taxonomy" id="77932"/>
    <lineage>
        <taxon>Eukaryota</taxon>
        <taxon>Metazoa</taxon>
        <taxon>Chordata</taxon>
        <taxon>Craniata</taxon>
        <taxon>Vertebrata</taxon>
        <taxon>Euteleostomi</taxon>
        <taxon>Mammalia</taxon>
        <taxon>Eutheria</taxon>
        <taxon>Laurasiatheria</taxon>
        <taxon>Perissodactyla</taxon>
        <taxon>Rhinocerotidae</taxon>
        <taxon>Diceros</taxon>
    </lineage>
</organism>
<feature type="region of interest" description="Disordered" evidence="1">
    <location>
        <begin position="617"/>
        <end position="636"/>
    </location>
</feature>